<sequence length="190" mass="20685">MMRAVRADCVGAGRIESNSTVSASGEERQASENNTNECETVGRPGPTARSRDDRPSRQSIRPEAPSSPSVGQGDARRLARCQAASGITCLADFDSLPPPTPPPPRRAWKRRHVRRCEDGRQRVTLTGRTSGMNVDADKNAPVPVCEIGWSSLRRGHQPSSPTPDSLSPLLRAGTLSSNTFTYARQTDWYN</sequence>
<protein>
    <submittedName>
        <fullName evidence="3">Uncharacterized protein</fullName>
    </submittedName>
</protein>
<dbReference type="WBParaSite" id="PSAMB.scaffold546size47644.g6773.t1">
    <property type="protein sequence ID" value="PSAMB.scaffold546size47644.g6773.t1"/>
    <property type="gene ID" value="PSAMB.scaffold546size47644.g6773"/>
</dbReference>
<name>A0A914WZX5_9BILA</name>
<feature type="region of interest" description="Disordered" evidence="1">
    <location>
        <begin position="152"/>
        <end position="171"/>
    </location>
</feature>
<dbReference type="AlphaFoldDB" id="A0A914WZX5"/>
<proteinExistence type="predicted"/>
<feature type="compositionally biased region" description="Low complexity" evidence="1">
    <location>
        <begin position="158"/>
        <end position="170"/>
    </location>
</feature>
<evidence type="ECO:0000256" key="1">
    <source>
        <dbReference type="SAM" id="MobiDB-lite"/>
    </source>
</evidence>
<feature type="region of interest" description="Disordered" evidence="1">
    <location>
        <begin position="91"/>
        <end position="112"/>
    </location>
</feature>
<keyword evidence="2" id="KW-1185">Reference proteome</keyword>
<feature type="compositionally biased region" description="Pro residues" evidence="1">
    <location>
        <begin position="96"/>
        <end position="105"/>
    </location>
</feature>
<reference evidence="3" key="1">
    <citation type="submission" date="2022-11" db="UniProtKB">
        <authorList>
            <consortium name="WormBaseParasite"/>
        </authorList>
    </citation>
    <scope>IDENTIFICATION</scope>
</reference>
<feature type="region of interest" description="Disordered" evidence="1">
    <location>
        <begin position="1"/>
        <end position="77"/>
    </location>
</feature>
<accession>A0A914WZX5</accession>
<evidence type="ECO:0000313" key="2">
    <source>
        <dbReference type="Proteomes" id="UP000887566"/>
    </source>
</evidence>
<organism evidence="2 3">
    <name type="scientific">Plectus sambesii</name>
    <dbReference type="NCBI Taxonomy" id="2011161"/>
    <lineage>
        <taxon>Eukaryota</taxon>
        <taxon>Metazoa</taxon>
        <taxon>Ecdysozoa</taxon>
        <taxon>Nematoda</taxon>
        <taxon>Chromadorea</taxon>
        <taxon>Plectida</taxon>
        <taxon>Plectina</taxon>
        <taxon>Plectoidea</taxon>
        <taxon>Plectidae</taxon>
        <taxon>Plectus</taxon>
    </lineage>
</organism>
<evidence type="ECO:0000313" key="3">
    <source>
        <dbReference type="WBParaSite" id="PSAMB.scaffold546size47644.g6773.t1"/>
    </source>
</evidence>
<dbReference type="Proteomes" id="UP000887566">
    <property type="component" value="Unplaced"/>
</dbReference>